<reference evidence="2" key="1">
    <citation type="journal article" date="2019" name="bioRxiv">
        <title>The Genome of the Zebra Mussel, Dreissena polymorpha: A Resource for Invasive Species Research.</title>
        <authorList>
            <person name="McCartney M.A."/>
            <person name="Auch B."/>
            <person name="Kono T."/>
            <person name="Mallez S."/>
            <person name="Zhang Y."/>
            <person name="Obille A."/>
            <person name="Becker A."/>
            <person name="Abrahante J.E."/>
            <person name="Garbe J."/>
            <person name="Badalamenti J.P."/>
            <person name="Herman A."/>
            <person name="Mangelson H."/>
            <person name="Liachko I."/>
            <person name="Sullivan S."/>
            <person name="Sone E.D."/>
            <person name="Koren S."/>
            <person name="Silverstein K.A.T."/>
            <person name="Beckman K.B."/>
            <person name="Gohl D.M."/>
        </authorList>
    </citation>
    <scope>NUCLEOTIDE SEQUENCE</scope>
    <source>
        <strain evidence="2">Duluth1</strain>
        <tissue evidence="2">Whole animal</tissue>
    </source>
</reference>
<dbReference type="AlphaFoldDB" id="A0A9D4NNF3"/>
<dbReference type="Proteomes" id="UP000828390">
    <property type="component" value="Unassembled WGS sequence"/>
</dbReference>
<organism evidence="2 3">
    <name type="scientific">Dreissena polymorpha</name>
    <name type="common">Zebra mussel</name>
    <name type="synonym">Mytilus polymorpha</name>
    <dbReference type="NCBI Taxonomy" id="45954"/>
    <lineage>
        <taxon>Eukaryota</taxon>
        <taxon>Metazoa</taxon>
        <taxon>Spiralia</taxon>
        <taxon>Lophotrochozoa</taxon>
        <taxon>Mollusca</taxon>
        <taxon>Bivalvia</taxon>
        <taxon>Autobranchia</taxon>
        <taxon>Heteroconchia</taxon>
        <taxon>Euheterodonta</taxon>
        <taxon>Imparidentia</taxon>
        <taxon>Neoheterodontei</taxon>
        <taxon>Myida</taxon>
        <taxon>Dreissenoidea</taxon>
        <taxon>Dreissenidae</taxon>
        <taxon>Dreissena</taxon>
    </lineage>
</organism>
<feature type="compositionally biased region" description="Basic and acidic residues" evidence="1">
    <location>
        <begin position="57"/>
        <end position="66"/>
    </location>
</feature>
<evidence type="ECO:0000313" key="2">
    <source>
        <dbReference type="EMBL" id="KAH3898101.1"/>
    </source>
</evidence>
<gene>
    <name evidence="2" type="ORF">DPMN_022300</name>
</gene>
<protein>
    <submittedName>
        <fullName evidence="2">Uncharacterized protein</fullName>
    </submittedName>
</protein>
<comment type="caution">
    <text evidence="2">The sequence shown here is derived from an EMBL/GenBank/DDBJ whole genome shotgun (WGS) entry which is preliminary data.</text>
</comment>
<proteinExistence type="predicted"/>
<sequence>MIKGSSEGLSLRTSYKAVTEASPKALGQWGDEEPVASRKPVVSRRRGSSLADASGIKSKEKGTVLA</sequence>
<evidence type="ECO:0000313" key="3">
    <source>
        <dbReference type="Proteomes" id="UP000828390"/>
    </source>
</evidence>
<keyword evidence="3" id="KW-1185">Reference proteome</keyword>
<evidence type="ECO:0000256" key="1">
    <source>
        <dbReference type="SAM" id="MobiDB-lite"/>
    </source>
</evidence>
<feature type="region of interest" description="Disordered" evidence="1">
    <location>
        <begin position="22"/>
        <end position="66"/>
    </location>
</feature>
<dbReference type="EMBL" id="JAIWYP010000001">
    <property type="protein sequence ID" value="KAH3898101.1"/>
    <property type="molecule type" value="Genomic_DNA"/>
</dbReference>
<reference evidence="2" key="2">
    <citation type="submission" date="2020-11" db="EMBL/GenBank/DDBJ databases">
        <authorList>
            <person name="McCartney M.A."/>
            <person name="Auch B."/>
            <person name="Kono T."/>
            <person name="Mallez S."/>
            <person name="Becker A."/>
            <person name="Gohl D.M."/>
            <person name="Silverstein K.A.T."/>
            <person name="Koren S."/>
            <person name="Bechman K.B."/>
            <person name="Herman A."/>
            <person name="Abrahante J.E."/>
            <person name="Garbe J."/>
        </authorList>
    </citation>
    <scope>NUCLEOTIDE SEQUENCE</scope>
    <source>
        <strain evidence="2">Duluth1</strain>
        <tissue evidence="2">Whole animal</tissue>
    </source>
</reference>
<accession>A0A9D4NNF3</accession>
<name>A0A9D4NNF3_DREPO</name>